<evidence type="ECO:0000256" key="2">
    <source>
        <dbReference type="PROSITE-ProRule" id="PRU01161"/>
    </source>
</evidence>
<dbReference type="PANTHER" id="PTHR24138:SF10">
    <property type="entry name" value="PHOSPHOLIPASE A2"/>
    <property type="match status" value="1"/>
</dbReference>
<accession>Q4BY20</accession>
<comment type="caution">
    <text evidence="4">The sequence shown here is derived from an EMBL/GenBank/DDBJ whole genome shotgun (WGS) entry which is preliminary data.</text>
</comment>
<protein>
    <recommendedName>
        <fullName evidence="3">PNPLA domain-containing protein</fullName>
    </recommendedName>
</protein>
<feature type="short sequence motif" description="GXSXG" evidence="2">
    <location>
        <begin position="43"/>
        <end position="47"/>
    </location>
</feature>
<evidence type="ECO:0000259" key="3">
    <source>
        <dbReference type="PROSITE" id="PS51635"/>
    </source>
</evidence>
<dbReference type="InterPro" id="IPR047156">
    <property type="entry name" value="Teg/CotR/CapV-like"/>
</dbReference>
<proteinExistence type="predicted"/>
<dbReference type="PANTHER" id="PTHR24138">
    <property type="entry name" value="INTRACELLLAR PHOSPHOLIPASE A FAMILY"/>
    <property type="match status" value="1"/>
</dbReference>
<reference evidence="4" key="1">
    <citation type="submission" date="2004-02" db="EMBL/GenBank/DDBJ databases">
        <authorList>
            <consortium name="DOE Joint Genome Institute"/>
        </authorList>
    </citation>
    <scope>NUCLEOTIDE SEQUENCE [LARGE SCALE GENOMIC DNA]</scope>
    <source>
        <strain evidence="4">WH 8501</strain>
    </source>
</reference>
<dbReference type="Proteomes" id="UP000003922">
    <property type="component" value="Unassembled WGS sequence"/>
</dbReference>
<evidence type="ECO:0000313" key="4">
    <source>
        <dbReference type="EMBL" id="EAM48805.1"/>
    </source>
</evidence>
<dbReference type="InterPro" id="IPR016035">
    <property type="entry name" value="Acyl_Trfase/lysoPLipase"/>
</dbReference>
<feature type="domain" description="PNPLA" evidence="3">
    <location>
        <begin position="9"/>
        <end position="90"/>
    </location>
</feature>
<dbReference type="RefSeq" id="WP_007307436.1">
    <property type="nucleotide sequence ID" value="NZ_AADV02000115.1"/>
</dbReference>
<comment type="caution">
    <text evidence="2">Lacks conserved residue(s) required for the propagation of feature annotation.</text>
</comment>
<name>Q4BY20_CROWT</name>
<reference evidence="4" key="3">
    <citation type="submission" date="2016-12" db="EMBL/GenBank/DDBJ databases">
        <title>Annotation of the draft genome assembly of Crocosphaera watsonii WH 8501.</title>
        <authorList>
            <consortium name="US DOE Joint Genome Institute (JGI-ORNL)"/>
            <person name="Larimer F."/>
            <person name="Land M."/>
        </authorList>
    </citation>
    <scope>NUCLEOTIDE SEQUENCE</scope>
    <source>
        <strain evidence="4">WH 8501</strain>
    </source>
</reference>
<dbReference type="Pfam" id="PF01734">
    <property type="entry name" value="Patatin"/>
    <property type="match status" value="1"/>
</dbReference>
<organism evidence="4 5">
    <name type="scientific">Crocosphaera watsonii WH 8501</name>
    <dbReference type="NCBI Taxonomy" id="165597"/>
    <lineage>
        <taxon>Bacteria</taxon>
        <taxon>Bacillati</taxon>
        <taxon>Cyanobacteriota</taxon>
        <taxon>Cyanophyceae</taxon>
        <taxon>Oscillatoriophycideae</taxon>
        <taxon>Chroococcales</taxon>
        <taxon>Aphanothecaceae</taxon>
        <taxon>Crocosphaera</taxon>
    </lineage>
</organism>
<dbReference type="AlphaFoldDB" id="Q4BY20"/>
<dbReference type="KEGG" id="cwa:CwatDRAFT_1615"/>
<dbReference type="EMBL" id="AADV02000115">
    <property type="protein sequence ID" value="EAM48805.1"/>
    <property type="molecule type" value="Genomic_DNA"/>
</dbReference>
<keyword evidence="1" id="KW-0443">Lipid metabolism</keyword>
<dbReference type="Gene3D" id="3.40.1090.10">
    <property type="entry name" value="Cytosolic phospholipase A2 catalytic domain"/>
    <property type="match status" value="1"/>
</dbReference>
<evidence type="ECO:0000256" key="1">
    <source>
        <dbReference type="ARBA" id="ARBA00023098"/>
    </source>
</evidence>
<gene>
    <name evidence="4" type="ORF">CwatDRAFT_1615</name>
</gene>
<reference evidence="4" key="2">
    <citation type="submission" date="2005-06" db="EMBL/GenBank/DDBJ databases">
        <title>Sequencing of the draft genome and assembly of Crocosphaera watsonii WH 8501.</title>
        <authorList>
            <consortium name="US DOE Joint Genome Institute (JGI-PGF)"/>
            <person name="Copeland A."/>
            <person name="Lucas S."/>
            <person name="Lapidus A."/>
            <person name="Barry K."/>
            <person name="Detter C."/>
            <person name="Glavina T."/>
            <person name="Hammon N."/>
            <person name="Israni S."/>
            <person name="Pitluck S."/>
            <person name="Richardson P."/>
        </authorList>
    </citation>
    <scope>NUCLEOTIDE SEQUENCE [LARGE SCALE GENOMIC DNA]</scope>
    <source>
        <strain evidence="4">WH 8501</strain>
    </source>
</reference>
<keyword evidence="5" id="KW-1185">Reference proteome</keyword>
<evidence type="ECO:0000313" key="5">
    <source>
        <dbReference type="Proteomes" id="UP000003922"/>
    </source>
</evidence>
<sequence>MNDSNFLILSCDGGGIRGLITAMIIQELDKQIPFLNQIDLFAGTSTGGIIALPEFLTKSAIAKHRSLTGSGFEQSDRRFPQPTVCCQILS</sequence>
<dbReference type="InterPro" id="IPR002641">
    <property type="entry name" value="PNPLA_dom"/>
</dbReference>
<dbReference type="PROSITE" id="PS51635">
    <property type="entry name" value="PNPLA"/>
    <property type="match status" value="1"/>
</dbReference>
<dbReference type="SUPFAM" id="SSF52151">
    <property type="entry name" value="FabD/lysophospholipase-like"/>
    <property type="match status" value="1"/>
</dbReference>
<dbReference type="GO" id="GO:0006629">
    <property type="term" value="P:lipid metabolic process"/>
    <property type="evidence" value="ECO:0007669"/>
    <property type="project" value="UniProtKB-KW"/>
</dbReference>
<feature type="short sequence motif" description="GXGXXG" evidence="2">
    <location>
        <begin position="13"/>
        <end position="18"/>
    </location>
</feature>